<accession>A0AAQ3QJG1</accession>
<sequence length="129" mass="13880">MDQLRRAWKIFKAVGYVPGIKLQVNDEMKPHPVVISILKRLSILGSSSKILENTSVESMELVVRACVEGLGSASVEAKREAAARIPLLAKHRSNFWALIGASGAIPALIPLLRSIDPAAQEIERGDGAA</sequence>
<dbReference type="EMBL" id="CP136896">
    <property type="protein sequence ID" value="WOL13544.1"/>
    <property type="molecule type" value="Genomic_DNA"/>
</dbReference>
<keyword evidence="2" id="KW-1185">Reference proteome</keyword>
<dbReference type="Gene3D" id="1.25.10.10">
    <property type="entry name" value="Leucine-rich Repeat Variant"/>
    <property type="match status" value="1"/>
</dbReference>
<evidence type="ECO:0000313" key="2">
    <source>
        <dbReference type="Proteomes" id="UP001327560"/>
    </source>
</evidence>
<proteinExistence type="predicted"/>
<reference evidence="1 2" key="1">
    <citation type="submission" date="2023-10" db="EMBL/GenBank/DDBJ databases">
        <title>Chromosome-scale genome assembly provides insights into flower coloration mechanisms of Canna indica.</title>
        <authorList>
            <person name="Li C."/>
        </authorList>
    </citation>
    <scope>NUCLEOTIDE SEQUENCE [LARGE SCALE GENOMIC DNA]</scope>
    <source>
        <tissue evidence="1">Flower</tissue>
    </source>
</reference>
<gene>
    <name evidence="1" type="ORF">Cni_G22314</name>
</gene>
<organism evidence="1 2">
    <name type="scientific">Canna indica</name>
    <name type="common">Indian-shot</name>
    <dbReference type="NCBI Taxonomy" id="4628"/>
    <lineage>
        <taxon>Eukaryota</taxon>
        <taxon>Viridiplantae</taxon>
        <taxon>Streptophyta</taxon>
        <taxon>Embryophyta</taxon>
        <taxon>Tracheophyta</taxon>
        <taxon>Spermatophyta</taxon>
        <taxon>Magnoliopsida</taxon>
        <taxon>Liliopsida</taxon>
        <taxon>Zingiberales</taxon>
        <taxon>Cannaceae</taxon>
        <taxon>Canna</taxon>
    </lineage>
</organism>
<dbReference type="AlphaFoldDB" id="A0AAQ3QJG1"/>
<evidence type="ECO:0000313" key="1">
    <source>
        <dbReference type="EMBL" id="WOL13544.1"/>
    </source>
</evidence>
<dbReference type="Proteomes" id="UP001327560">
    <property type="component" value="Chromosome 7"/>
</dbReference>
<protein>
    <submittedName>
        <fullName evidence="1">Uncharacterized protein</fullName>
    </submittedName>
</protein>
<dbReference type="InterPro" id="IPR011989">
    <property type="entry name" value="ARM-like"/>
</dbReference>
<name>A0AAQ3QJG1_9LILI</name>